<evidence type="ECO:0000256" key="7">
    <source>
        <dbReference type="ARBA" id="ARBA00023012"/>
    </source>
</evidence>
<dbReference type="InterPro" id="IPR017181">
    <property type="entry name" value="Sig_transdc_His_kin_CHASE2"/>
</dbReference>
<keyword evidence="3" id="KW-0808">Transferase</keyword>
<keyword evidence="8" id="KW-0812">Transmembrane</keyword>
<dbReference type="InterPro" id="IPR007890">
    <property type="entry name" value="CHASE2"/>
</dbReference>
<dbReference type="PIRSF" id="PIRSF037347">
    <property type="entry name" value="STHK_CHASE2_PAS_prd"/>
    <property type="match status" value="1"/>
</dbReference>
<evidence type="ECO:0000313" key="11">
    <source>
        <dbReference type="Proteomes" id="UP001500791"/>
    </source>
</evidence>
<dbReference type="Gene3D" id="3.30.450.20">
    <property type="entry name" value="PAS domain"/>
    <property type="match status" value="1"/>
</dbReference>
<dbReference type="RefSeq" id="WP_167179102.1">
    <property type="nucleotide sequence ID" value="NZ_BAAAEJ010000001.1"/>
</dbReference>
<feature type="transmembrane region" description="Helical" evidence="8">
    <location>
        <begin position="362"/>
        <end position="380"/>
    </location>
</feature>
<proteinExistence type="predicted"/>
<keyword evidence="8" id="KW-1133">Transmembrane helix</keyword>
<comment type="caution">
    <text evidence="10">The sequence shown here is derived from an EMBL/GenBank/DDBJ whole genome shotgun (WGS) entry which is preliminary data.</text>
</comment>
<reference evidence="10 11" key="1">
    <citation type="journal article" date="2019" name="Int. J. Syst. Evol. Microbiol.">
        <title>The Global Catalogue of Microorganisms (GCM) 10K type strain sequencing project: providing services to taxonomists for standard genome sequencing and annotation.</title>
        <authorList>
            <consortium name="The Broad Institute Genomics Platform"/>
            <consortium name="The Broad Institute Genome Sequencing Center for Infectious Disease"/>
            <person name="Wu L."/>
            <person name="Ma J."/>
        </authorList>
    </citation>
    <scope>NUCLEOTIDE SEQUENCE [LARGE SCALE GENOMIC DNA]</scope>
    <source>
        <strain evidence="10 11">JCM 13476</strain>
    </source>
</reference>
<dbReference type="InterPro" id="IPR005467">
    <property type="entry name" value="His_kinase_dom"/>
</dbReference>
<dbReference type="InterPro" id="IPR003594">
    <property type="entry name" value="HATPase_dom"/>
</dbReference>
<accession>A0ABN0XYI0</accession>
<dbReference type="InterPro" id="IPR050351">
    <property type="entry name" value="BphY/WalK/GraS-like"/>
</dbReference>
<keyword evidence="7" id="KW-0902">Two-component regulatory system</keyword>
<dbReference type="EC" id="2.7.13.3" evidence="2"/>
<dbReference type="SUPFAM" id="SSF55874">
    <property type="entry name" value="ATPase domain of HSP90 chaperone/DNA topoisomerase II/histidine kinase"/>
    <property type="match status" value="1"/>
</dbReference>
<evidence type="ECO:0000256" key="8">
    <source>
        <dbReference type="SAM" id="Phobius"/>
    </source>
</evidence>
<evidence type="ECO:0000259" key="9">
    <source>
        <dbReference type="PROSITE" id="PS50109"/>
    </source>
</evidence>
<protein>
    <recommendedName>
        <fullName evidence="2">histidine kinase</fullName>
        <ecNumber evidence="2">2.7.13.3</ecNumber>
    </recommendedName>
</protein>
<dbReference type="PANTHER" id="PTHR42878:SF7">
    <property type="entry name" value="SENSOR HISTIDINE KINASE GLRK"/>
    <property type="match status" value="1"/>
</dbReference>
<evidence type="ECO:0000256" key="2">
    <source>
        <dbReference type="ARBA" id="ARBA00012438"/>
    </source>
</evidence>
<keyword evidence="5" id="KW-0418">Kinase</keyword>
<dbReference type="Pfam" id="PF05226">
    <property type="entry name" value="CHASE2"/>
    <property type="match status" value="1"/>
</dbReference>
<dbReference type="PANTHER" id="PTHR42878">
    <property type="entry name" value="TWO-COMPONENT HISTIDINE KINASE"/>
    <property type="match status" value="1"/>
</dbReference>
<dbReference type="EMBL" id="BAAAEJ010000001">
    <property type="protein sequence ID" value="GAA0376951.1"/>
    <property type="molecule type" value="Genomic_DNA"/>
</dbReference>
<keyword evidence="4" id="KW-0547">Nucleotide-binding</keyword>
<keyword evidence="8" id="KW-0472">Membrane</keyword>
<evidence type="ECO:0000313" key="10">
    <source>
        <dbReference type="EMBL" id="GAA0376951.1"/>
    </source>
</evidence>
<dbReference type="PRINTS" id="PR00344">
    <property type="entry name" value="BCTRLSENSOR"/>
</dbReference>
<dbReference type="SMART" id="SM00387">
    <property type="entry name" value="HATPase_c"/>
    <property type="match status" value="1"/>
</dbReference>
<keyword evidence="11" id="KW-1185">Reference proteome</keyword>
<dbReference type="InterPro" id="IPR004358">
    <property type="entry name" value="Sig_transdc_His_kin-like_C"/>
</dbReference>
<sequence>MQSLTHKAGHRAALAPLGTRVLMEWVITAVVSILLVLWLSLGQVIQRGDNLFYDTVSQLTAAKPNPDIVIVTIDDRSLQAIGAWPWPRSQHAALIDRLAAAQVRSVGYDVLFIEPTAEDDQLAQAMAKAGNVYLPAAIDTPGMNGKLSSVSLPAPVIREAAAGVGHGLLTPDSDGTIRSLPLWVSADGQILPHLALLVARDRDDASVSPSTIFDAHDDGNSALDTSQPRLIHYPDGIAPYPSVSFADVLHGEVPADFLRGKRVFVGATAQGMGDRYSTPTTKHGTLLPGVNIVASLAQDILDNKPITRAEGWLAALASIVPLAVMLVGFLTLRPMANTVLGFGLIATTLLVSALGLKLGIWWPPLAACAGVILVWPLWSWRRLAATYTYMRSALNDLRSDDAARPLSALSPVHDWKSGDEISRQVLSFSSALKQFRDFNRYITQSVHSLPDAALMTDLDGVVLIANRRAHNLFPAQTLEGAHLDGLFNSIGLREWRSLIDAANSERDEVLLADGRSIQIAIAALTDTLQQSTGLIVRLADVSHLRAAERERQRTLQLLGHDMRAPQVSILTLLDSANRPANTEDQIRRNARQTLNLAEGYVQLSRAENQMLSFDLANLADLVTEAADTLWPQSAAKGVDLLVPDDGEEYLVEADTALMRRVIINLLDNAIRHTSTGGFIACALSRHEGKILLMICDQGPGLSEDMKERLFQPFAGGNVSGAGMGLAFVHTVIQRHGGQIGITPPQGVTPPYSGACFYITLPIAADE</sequence>
<feature type="transmembrane region" description="Helical" evidence="8">
    <location>
        <begin position="339"/>
        <end position="356"/>
    </location>
</feature>
<dbReference type="SMART" id="SM01080">
    <property type="entry name" value="CHASE2"/>
    <property type="match status" value="1"/>
</dbReference>
<name>A0ABN0XYI0_9CAUL</name>
<organism evidence="10 11">
    <name type="scientific">Brevundimonas terrae</name>
    <dbReference type="NCBI Taxonomy" id="363631"/>
    <lineage>
        <taxon>Bacteria</taxon>
        <taxon>Pseudomonadati</taxon>
        <taxon>Pseudomonadota</taxon>
        <taxon>Alphaproteobacteria</taxon>
        <taxon>Caulobacterales</taxon>
        <taxon>Caulobacteraceae</taxon>
        <taxon>Brevundimonas</taxon>
    </lineage>
</organism>
<evidence type="ECO:0000256" key="1">
    <source>
        <dbReference type="ARBA" id="ARBA00000085"/>
    </source>
</evidence>
<comment type="catalytic activity">
    <reaction evidence="1">
        <text>ATP + protein L-histidine = ADP + protein N-phospho-L-histidine.</text>
        <dbReference type="EC" id="2.7.13.3"/>
    </reaction>
</comment>
<evidence type="ECO:0000256" key="6">
    <source>
        <dbReference type="ARBA" id="ARBA00022840"/>
    </source>
</evidence>
<dbReference type="PROSITE" id="PS50109">
    <property type="entry name" value="HIS_KIN"/>
    <property type="match status" value="1"/>
</dbReference>
<feature type="transmembrane region" description="Helical" evidence="8">
    <location>
        <begin position="21"/>
        <end position="41"/>
    </location>
</feature>
<dbReference type="Gene3D" id="3.30.565.10">
    <property type="entry name" value="Histidine kinase-like ATPase, C-terminal domain"/>
    <property type="match status" value="1"/>
</dbReference>
<dbReference type="CDD" id="cd00075">
    <property type="entry name" value="HATPase"/>
    <property type="match status" value="1"/>
</dbReference>
<dbReference type="InterPro" id="IPR036890">
    <property type="entry name" value="HATPase_C_sf"/>
</dbReference>
<feature type="domain" description="Histidine kinase" evidence="9">
    <location>
        <begin position="557"/>
        <end position="764"/>
    </location>
</feature>
<evidence type="ECO:0000256" key="5">
    <source>
        <dbReference type="ARBA" id="ARBA00022777"/>
    </source>
</evidence>
<dbReference type="Pfam" id="PF02518">
    <property type="entry name" value="HATPase_c"/>
    <property type="match status" value="1"/>
</dbReference>
<evidence type="ECO:0000256" key="3">
    <source>
        <dbReference type="ARBA" id="ARBA00022679"/>
    </source>
</evidence>
<keyword evidence="6" id="KW-0067">ATP-binding</keyword>
<gene>
    <name evidence="10" type="ORF">GCM10009093_00140</name>
</gene>
<evidence type="ECO:0000256" key="4">
    <source>
        <dbReference type="ARBA" id="ARBA00022741"/>
    </source>
</evidence>
<dbReference type="Proteomes" id="UP001500791">
    <property type="component" value="Unassembled WGS sequence"/>
</dbReference>
<feature type="transmembrane region" description="Helical" evidence="8">
    <location>
        <begin position="312"/>
        <end position="332"/>
    </location>
</feature>